<dbReference type="Pfam" id="PF09861">
    <property type="entry name" value="Lar_N"/>
    <property type="match status" value="1"/>
</dbReference>
<evidence type="ECO:0000313" key="2">
    <source>
        <dbReference type="EMBL" id="GAG42856.1"/>
    </source>
</evidence>
<comment type="caution">
    <text evidence="2">The sequence shown here is derived from an EMBL/GenBank/DDBJ whole genome shotgun (WGS) entry which is preliminary data.</text>
</comment>
<proteinExistence type="predicted"/>
<protein>
    <recommendedName>
        <fullName evidence="1">LarA-like N-terminal domain-containing protein</fullName>
    </recommendedName>
</protein>
<sequence>MLIISDDHTRPTPVKKIIPFLLGELKAGGVADSQISVIFALGTHKPMSETEMRERAGVVSERIRLCNSEFRDPRGLAYCGKAPDGVPVSVDKRVADADFKIGIGSIIPHPECGWGGGAKIIYPGVAS</sequence>
<gene>
    <name evidence="2" type="ORF">S01H1_84554</name>
</gene>
<dbReference type="GO" id="GO:0050043">
    <property type="term" value="F:lactate racemase activity"/>
    <property type="evidence" value="ECO:0007669"/>
    <property type="project" value="InterPro"/>
</dbReference>
<dbReference type="PANTHER" id="PTHR33171:SF17">
    <property type="entry name" value="LARA-LIKE N-TERMINAL DOMAIN-CONTAINING PROTEIN"/>
    <property type="match status" value="1"/>
</dbReference>
<dbReference type="PANTHER" id="PTHR33171">
    <property type="entry name" value="LAR_N DOMAIN-CONTAINING PROTEIN"/>
    <property type="match status" value="1"/>
</dbReference>
<accession>X0Z2L9</accession>
<reference evidence="2" key="1">
    <citation type="journal article" date="2014" name="Front. Microbiol.">
        <title>High frequency of phylogenetically diverse reductive dehalogenase-homologous genes in deep subseafloor sedimentary metagenomes.</title>
        <authorList>
            <person name="Kawai M."/>
            <person name="Futagami T."/>
            <person name="Toyoda A."/>
            <person name="Takaki Y."/>
            <person name="Nishi S."/>
            <person name="Hori S."/>
            <person name="Arai W."/>
            <person name="Tsubouchi T."/>
            <person name="Morono Y."/>
            <person name="Uchiyama I."/>
            <person name="Ito T."/>
            <person name="Fujiyama A."/>
            <person name="Inagaki F."/>
            <person name="Takami H."/>
        </authorList>
    </citation>
    <scope>NUCLEOTIDE SEQUENCE</scope>
    <source>
        <strain evidence="2">Expedition CK06-06</strain>
    </source>
</reference>
<feature type="non-terminal residue" evidence="2">
    <location>
        <position position="127"/>
    </location>
</feature>
<dbReference type="Gene3D" id="3.40.50.11440">
    <property type="match status" value="1"/>
</dbReference>
<dbReference type="InterPro" id="IPR018657">
    <property type="entry name" value="LarA-like_N"/>
</dbReference>
<name>X0Z2L9_9ZZZZ</name>
<dbReference type="EMBL" id="BARS01057760">
    <property type="protein sequence ID" value="GAG42856.1"/>
    <property type="molecule type" value="Genomic_DNA"/>
</dbReference>
<organism evidence="2">
    <name type="scientific">marine sediment metagenome</name>
    <dbReference type="NCBI Taxonomy" id="412755"/>
    <lineage>
        <taxon>unclassified sequences</taxon>
        <taxon>metagenomes</taxon>
        <taxon>ecological metagenomes</taxon>
    </lineage>
</organism>
<feature type="domain" description="LarA-like N-terminal" evidence="1">
    <location>
        <begin position="2"/>
        <end position="127"/>
    </location>
</feature>
<dbReference type="AlphaFoldDB" id="X0Z2L9"/>
<dbReference type="InterPro" id="IPR048068">
    <property type="entry name" value="LarA-like"/>
</dbReference>
<evidence type="ECO:0000259" key="1">
    <source>
        <dbReference type="Pfam" id="PF09861"/>
    </source>
</evidence>